<reference evidence="1 2" key="1">
    <citation type="journal article" date="2019" name="Nat. Plants">
        <title>Genome sequencing of Musa balbisiana reveals subgenome evolution and function divergence in polyploid bananas.</title>
        <authorList>
            <person name="Yao X."/>
        </authorList>
    </citation>
    <scope>NUCLEOTIDE SEQUENCE [LARGE SCALE GENOMIC DNA]</scope>
    <source>
        <strain evidence="2">cv. DH-PKW</strain>
        <tissue evidence="1">Leaves</tissue>
    </source>
</reference>
<dbReference type="Gene3D" id="3.20.20.80">
    <property type="entry name" value="Glycosidases"/>
    <property type="match status" value="1"/>
</dbReference>
<protein>
    <recommendedName>
        <fullName evidence="3">Beta-glucosidase</fullName>
    </recommendedName>
</protein>
<evidence type="ECO:0000313" key="2">
    <source>
        <dbReference type="Proteomes" id="UP000317650"/>
    </source>
</evidence>
<accession>A0A4S8JYV1</accession>
<evidence type="ECO:0008006" key="3">
    <source>
        <dbReference type="Google" id="ProtNLM"/>
    </source>
</evidence>
<dbReference type="InterPro" id="IPR017853">
    <property type="entry name" value="GH"/>
</dbReference>
<dbReference type="AlphaFoldDB" id="A0A4S8JYV1"/>
<proteinExistence type="predicted"/>
<sequence>MRTIVKNRLPEFTKNQSEMSKASFDFIGINYSTTLYPFDGAKPNFYSDQHAVRTGLRENSCSMQRLSTTIRSYTSLRMPSCSFHGGWQGGCRRERHPKMDYRDGLRRHPKRSSIWFYQVPQKIENSQEQPFIFSIHQSEEIAQEQLFDQLKLIVV</sequence>
<dbReference type="Proteomes" id="UP000317650">
    <property type="component" value="Chromosome 5"/>
</dbReference>
<keyword evidence="2" id="KW-1185">Reference proteome</keyword>
<dbReference type="SUPFAM" id="SSF51445">
    <property type="entry name" value="(Trans)glycosidases"/>
    <property type="match status" value="1"/>
</dbReference>
<name>A0A4S8JYV1_MUSBA</name>
<evidence type="ECO:0000313" key="1">
    <source>
        <dbReference type="EMBL" id="THU67537.1"/>
    </source>
</evidence>
<dbReference type="STRING" id="52838.A0A4S8JYV1"/>
<gene>
    <name evidence="1" type="ORF">C4D60_Mb05t25700</name>
</gene>
<dbReference type="EMBL" id="PYDT01000003">
    <property type="protein sequence ID" value="THU67537.1"/>
    <property type="molecule type" value="Genomic_DNA"/>
</dbReference>
<organism evidence="1 2">
    <name type="scientific">Musa balbisiana</name>
    <name type="common">Banana</name>
    <dbReference type="NCBI Taxonomy" id="52838"/>
    <lineage>
        <taxon>Eukaryota</taxon>
        <taxon>Viridiplantae</taxon>
        <taxon>Streptophyta</taxon>
        <taxon>Embryophyta</taxon>
        <taxon>Tracheophyta</taxon>
        <taxon>Spermatophyta</taxon>
        <taxon>Magnoliopsida</taxon>
        <taxon>Liliopsida</taxon>
        <taxon>Zingiberales</taxon>
        <taxon>Musaceae</taxon>
        <taxon>Musa</taxon>
    </lineage>
</organism>
<comment type="caution">
    <text evidence="1">The sequence shown here is derived from an EMBL/GenBank/DDBJ whole genome shotgun (WGS) entry which is preliminary data.</text>
</comment>